<dbReference type="AlphaFoldDB" id="A0A067PL98"/>
<sequence>MGDLVAREFPSIKHFTFLDRYLGEDTPLSIQPDGVLVDAVGRFTHLETFIYAFPTNQIQSSFSSPPLIGLVHQVVRALMDASPHLHQVAFMSERANTKVDLGRDTELVTYTRHADGDVREKDDLLSLESWKYLS</sequence>
<name>A0A067PL98_9AGAM</name>
<gene>
    <name evidence="1" type="ORF">JAAARDRAFT_71035</name>
</gene>
<keyword evidence="2" id="KW-1185">Reference proteome</keyword>
<evidence type="ECO:0000313" key="1">
    <source>
        <dbReference type="EMBL" id="KDQ55668.1"/>
    </source>
</evidence>
<dbReference type="EMBL" id="KL197724">
    <property type="protein sequence ID" value="KDQ55668.1"/>
    <property type="molecule type" value="Genomic_DNA"/>
</dbReference>
<dbReference type="InParanoid" id="A0A067PL98"/>
<dbReference type="HOGENOM" id="CLU_1896509_0_0_1"/>
<protein>
    <submittedName>
        <fullName evidence="1">Uncharacterized protein</fullName>
    </submittedName>
</protein>
<dbReference type="Proteomes" id="UP000027265">
    <property type="component" value="Unassembled WGS sequence"/>
</dbReference>
<accession>A0A067PL98</accession>
<organism evidence="1 2">
    <name type="scientific">Jaapia argillacea MUCL 33604</name>
    <dbReference type="NCBI Taxonomy" id="933084"/>
    <lineage>
        <taxon>Eukaryota</taxon>
        <taxon>Fungi</taxon>
        <taxon>Dikarya</taxon>
        <taxon>Basidiomycota</taxon>
        <taxon>Agaricomycotina</taxon>
        <taxon>Agaricomycetes</taxon>
        <taxon>Agaricomycetidae</taxon>
        <taxon>Jaapiales</taxon>
        <taxon>Jaapiaceae</taxon>
        <taxon>Jaapia</taxon>
    </lineage>
</organism>
<proteinExistence type="predicted"/>
<evidence type="ECO:0000313" key="2">
    <source>
        <dbReference type="Proteomes" id="UP000027265"/>
    </source>
</evidence>
<reference evidence="2" key="1">
    <citation type="journal article" date="2014" name="Proc. Natl. Acad. Sci. U.S.A.">
        <title>Extensive sampling of basidiomycete genomes demonstrates inadequacy of the white-rot/brown-rot paradigm for wood decay fungi.</title>
        <authorList>
            <person name="Riley R."/>
            <person name="Salamov A.A."/>
            <person name="Brown D.W."/>
            <person name="Nagy L.G."/>
            <person name="Floudas D."/>
            <person name="Held B.W."/>
            <person name="Levasseur A."/>
            <person name="Lombard V."/>
            <person name="Morin E."/>
            <person name="Otillar R."/>
            <person name="Lindquist E.A."/>
            <person name="Sun H."/>
            <person name="LaButti K.M."/>
            <person name="Schmutz J."/>
            <person name="Jabbour D."/>
            <person name="Luo H."/>
            <person name="Baker S.E."/>
            <person name="Pisabarro A.G."/>
            <person name="Walton J.D."/>
            <person name="Blanchette R.A."/>
            <person name="Henrissat B."/>
            <person name="Martin F."/>
            <person name="Cullen D."/>
            <person name="Hibbett D.S."/>
            <person name="Grigoriev I.V."/>
        </authorList>
    </citation>
    <scope>NUCLEOTIDE SEQUENCE [LARGE SCALE GENOMIC DNA]</scope>
    <source>
        <strain evidence="2">MUCL 33604</strain>
    </source>
</reference>